<dbReference type="Proteomes" id="UP000035642">
    <property type="component" value="Unassembled WGS sequence"/>
</dbReference>
<proteinExistence type="predicted"/>
<keyword evidence="1" id="KW-0547">Nucleotide-binding</keyword>
<dbReference type="InterPro" id="IPR003578">
    <property type="entry name" value="Small_GTPase_Rho"/>
</dbReference>
<dbReference type="AlphaFoldDB" id="A0A0K0D4R7"/>
<dbReference type="GO" id="GO:0003924">
    <property type="term" value="F:GTPase activity"/>
    <property type="evidence" value="ECO:0007669"/>
    <property type="project" value="InterPro"/>
</dbReference>
<dbReference type="SMART" id="SM00174">
    <property type="entry name" value="RHO"/>
    <property type="match status" value="1"/>
</dbReference>
<dbReference type="InterPro" id="IPR001806">
    <property type="entry name" value="Small_GTPase"/>
</dbReference>
<keyword evidence="2" id="KW-0342">GTP-binding</keyword>
<dbReference type="SUPFAM" id="SSF52540">
    <property type="entry name" value="P-loop containing nucleoside triphosphate hydrolases"/>
    <property type="match status" value="1"/>
</dbReference>
<dbReference type="Gene3D" id="3.40.50.300">
    <property type="entry name" value="P-loop containing nucleotide triphosphate hydrolases"/>
    <property type="match status" value="1"/>
</dbReference>
<name>A0A0K0D4R7_ANGCA</name>
<evidence type="ECO:0000313" key="3">
    <source>
        <dbReference type="Proteomes" id="UP000035642"/>
    </source>
</evidence>
<dbReference type="GO" id="GO:0005525">
    <property type="term" value="F:GTP binding"/>
    <property type="evidence" value="ECO:0007669"/>
    <property type="project" value="UniProtKB-KW"/>
</dbReference>
<dbReference type="STRING" id="6313.A0A0K0D4R7"/>
<dbReference type="PANTHER" id="PTHR24072">
    <property type="entry name" value="RHO FAMILY GTPASE"/>
    <property type="match status" value="1"/>
</dbReference>
<dbReference type="WBParaSite" id="ACAC_0000506201-mRNA-1">
    <property type="protein sequence ID" value="ACAC_0000506201-mRNA-1"/>
    <property type="gene ID" value="ACAC_0000506201"/>
</dbReference>
<evidence type="ECO:0000256" key="1">
    <source>
        <dbReference type="ARBA" id="ARBA00022741"/>
    </source>
</evidence>
<reference evidence="4" key="2">
    <citation type="submission" date="2017-02" db="UniProtKB">
        <authorList>
            <consortium name="WormBaseParasite"/>
        </authorList>
    </citation>
    <scope>IDENTIFICATION</scope>
</reference>
<organism evidence="3 4">
    <name type="scientific">Angiostrongylus cantonensis</name>
    <name type="common">Rat lungworm</name>
    <dbReference type="NCBI Taxonomy" id="6313"/>
    <lineage>
        <taxon>Eukaryota</taxon>
        <taxon>Metazoa</taxon>
        <taxon>Ecdysozoa</taxon>
        <taxon>Nematoda</taxon>
        <taxon>Chromadorea</taxon>
        <taxon>Rhabditida</taxon>
        <taxon>Rhabditina</taxon>
        <taxon>Rhabditomorpha</taxon>
        <taxon>Strongyloidea</taxon>
        <taxon>Metastrongylidae</taxon>
        <taxon>Angiostrongylus</taxon>
    </lineage>
</organism>
<sequence>MEKTNFSAVSMVQCVLIGDRASRKRMMLKKYAKYSGASYDSEKGQVVAAFNGQKCLFMESMVNHFIENNHVFLICVSVACQANVEDTVKIILETVLDRCKNVPFVLVGTQIETRLIRTFDITGRHNSEGYEAMPMHRAVSLAKRIGAVKYLECSETTGEGLEEVFEEAFAIGYQYALEQQRNSSQRRKSSYKDICNRISTCIVQ</sequence>
<accession>A0A0K0D4R7</accession>
<evidence type="ECO:0000256" key="2">
    <source>
        <dbReference type="ARBA" id="ARBA00023134"/>
    </source>
</evidence>
<dbReference type="PROSITE" id="PS51419">
    <property type="entry name" value="RAB"/>
    <property type="match status" value="1"/>
</dbReference>
<keyword evidence="3" id="KW-1185">Reference proteome</keyword>
<dbReference type="Pfam" id="PF00071">
    <property type="entry name" value="Ras"/>
    <property type="match status" value="1"/>
</dbReference>
<reference evidence="3" key="1">
    <citation type="submission" date="2012-09" db="EMBL/GenBank/DDBJ databases">
        <authorList>
            <person name="Martin A.A."/>
        </authorList>
    </citation>
    <scope>NUCLEOTIDE SEQUENCE</scope>
</reference>
<dbReference type="PROSITE" id="PS51421">
    <property type="entry name" value="RAS"/>
    <property type="match status" value="1"/>
</dbReference>
<dbReference type="InterPro" id="IPR027417">
    <property type="entry name" value="P-loop_NTPase"/>
</dbReference>
<evidence type="ECO:0000313" key="4">
    <source>
        <dbReference type="WBParaSite" id="ACAC_0000506201-mRNA-1"/>
    </source>
</evidence>
<protein>
    <submittedName>
        <fullName evidence="4">Ras family protein</fullName>
    </submittedName>
</protein>
<dbReference type="PRINTS" id="PR00449">
    <property type="entry name" value="RASTRNSFRMNG"/>
</dbReference>
<dbReference type="GO" id="GO:0007264">
    <property type="term" value="P:small GTPase-mediated signal transduction"/>
    <property type="evidence" value="ECO:0007669"/>
    <property type="project" value="InterPro"/>
</dbReference>